<dbReference type="Pfam" id="PF08387">
    <property type="entry name" value="FBD"/>
    <property type="match status" value="1"/>
</dbReference>
<proteinExistence type="predicted"/>
<dbReference type="InterPro" id="IPR001810">
    <property type="entry name" value="F-box_dom"/>
</dbReference>
<evidence type="ECO:0000313" key="2">
    <source>
        <dbReference type="EMBL" id="CAA7055564.1"/>
    </source>
</evidence>
<dbReference type="InterPro" id="IPR053781">
    <property type="entry name" value="F-box_AtFBL13-like"/>
</dbReference>
<organism evidence="2 3">
    <name type="scientific">Microthlaspi erraticum</name>
    <dbReference type="NCBI Taxonomy" id="1685480"/>
    <lineage>
        <taxon>Eukaryota</taxon>
        <taxon>Viridiplantae</taxon>
        <taxon>Streptophyta</taxon>
        <taxon>Embryophyta</taxon>
        <taxon>Tracheophyta</taxon>
        <taxon>Spermatophyta</taxon>
        <taxon>Magnoliopsida</taxon>
        <taxon>eudicotyledons</taxon>
        <taxon>Gunneridae</taxon>
        <taxon>Pentapetalae</taxon>
        <taxon>rosids</taxon>
        <taxon>malvids</taxon>
        <taxon>Brassicales</taxon>
        <taxon>Brassicaceae</taxon>
        <taxon>Coluteocarpeae</taxon>
        <taxon>Microthlaspi</taxon>
    </lineage>
</organism>
<dbReference type="Pfam" id="PF00646">
    <property type="entry name" value="F-box"/>
    <property type="match status" value="1"/>
</dbReference>
<dbReference type="PANTHER" id="PTHR31900">
    <property type="entry name" value="F-BOX/RNI SUPERFAMILY PROTEIN-RELATED"/>
    <property type="match status" value="1"/>
</dbReference>
<accession>A0A6D2L7J2</accession>
<dbReference type="PROSITE" id="PS50181">
    <property type="entry name" value="FBOX"/>
    <property type="match status" value="1"/>
</dbReference>
<protein>
    <recommendedName>
        <fullName evidence="1">F-box domain-containing protein</fullName>
    </recommendedName>
</protein>
<dbReference type="Gene3D" id="1.20.1280.50">
    <property type="match status" value="1"/>
</dbReference>
<dbReference type="PANTHER" id="PTHR31900:SF28">
    <property type="entry name" value="FBD DOMAIN-CONTAINING PROTEIN"/>
    <property type="match status" value="1"/>
</dbReference>
<dbReference type="SMART" id="SM00579">
    <property type="entry name" value="FBD"/>
    <property type="match status" value="1"/>
</dbReference>
<dbReference type="Gene3D" id="3.80.10.10">
    <property type="entry name" value="Ribonuclease Inhibitor"/>
    <property type="match status" value="1"/>
</dbReference>
<reference evidence="2" key="1">
    <citation type="submission" date="2020-01" db="EMBL/GenBank/DDBJ databases">
        <authorList>
            <person name="Mishra B."/>
        </authorList>
    </citation>
    <scope>NUCLEOTIDE SEQUENCE [LARGE SCALE GENOMIC DNA]</scope>
</reference>
<dbReference type="SUPFAM" id="SSF52047">
    <property type="entry name" value="RNI-like"/>
    <property type="match status" value="1"/>
</dbReference>
<name>A0A6D2L7J2_9BRAS</name>
<dbReference type="OrthoDB" id="1083020at2759"/>
<dbReference type="InterPro" id="IPR055411">
    <property type="entry name" value="LRR_FXL15/At3g58940/PEG3-like"/>
</dbReference>
<keyword evidence="3" id="KW-1185">Reference proteome</keyword>
<sequence length="426" mass="49221">MSRIGGLPDELLIKILSYLPTKVAVSTSILSKQWKLLWMWLPKIEYITIYSKPTLREFIDKNLPLHRAPVIESLRFKLNCNQTKPEYIKRWIEIAVSRHVRELEITYFWENRNIFPSSFYTCKSLVILKLEDVTLMDVPPSMVCLPSLKTLKLESVTYVNDESLQRLLSICPVLEDLSVRLCHSYDDDDNDMEEFSIIVPSLQRLSLSIDDDYQDLDRYVINTPCLKYFKLKDRNDSGHDCEIKNMPILKEAYVDVVSASLKSVVGSITSVKRLTLCSENLNEENDDDADYGDGFVFKELEHLNLCVSKKHWSNLLTQLLNDVPILRVLDISYLDDHGLSKHNQLVRWKQPISVPECLLSSLQIFKWSGYTGKRQDRDIAVYILKNARCLKTATILAQPSLVPKLDMIKELKFSSRASTTCELLFD</sequence>
<dbReference type="InterPro" id="IPR032675">
    <property type="entry name" value="LRR_dom_sf"/>
</dbReference>
<dbReference type="EMBL" id="CACVBM020001607">
    <property type="protein sequence ID" value="CAA7055564.1"/>
    <property type="molecule type" value="Genomic_DNA"/>
</dbReference>
<gene>
    <name evidence="2" type="ORF">MERR_LOCUS42800</name>
</gene>
<dbReference type="InterPro" id="IPR050232">
    <property type="entry name" value="FBL13/AtMIF1-like"/>
</dbReference>
<dbReference type="AlphaFoldDB" id="A0A6D2L7J2"/>
<dbReference type="Proteomes" id="UP000467841">
    <property type="component" value="Unassembled WGS sequence"/>
</dbReference>
<feature type="domain" description="F-box" evidence="1">
    <location>
        <begin position="1"/>
        <end position="37"/>
    </location>
</feature>
<comment type="caution">
    <text evidence="2">The sequence shown here is derived from an EMBL/GenBank/DDBJ whole genome shotgun (WGS) entry which is preliminary data.</text>
</comment>
<dbReference type="CDD" id="cd22160">
    <property type="entry name" value="F-box_AtFBL13-like"/>
    <property type="match status" value="1"/>
</dbReference>
<evidence type="ECO:0000259" key="1">
    <source>
        <dbReference type="PROSITE" id="PS50181"/>
    </source>
</evidence>
<dbReference type="SMART" id="SM00256">
    <property type="entry name" value="FBOX"/>
    <property type="match status" value="1"/>
</dbReference>
<evidence type="ECO:0000313" key="3">
    <source>
        <dbReference type="Proteomes" id="UP000467841"/>
    </source>
</evidence>
<dbReference type="SUPFAM" id="SSF81383">
    <property type="entry name" value="F-box domain"/>
    <property type="match status" value="1"/>
</dbReference>
<dbReference type="InterPro" id="IPR006566">
    <property type="entry name" value="FBD"/>
</dbReference>
<dbReference type="Pfam" id="PF24758">
    <property type="entry name" value="LRR_At5g56370"/>
    <property type="match status" value="1"/>
</dbReference>
<dbReference type="InterPro" id="IPR036047">
    <property type="entry name" value="F-box-like_dom_sf"/>
</dbReference>